<evidence type="ECO:0000313" key="5">
    <source>
        <dbReference type="EMBL" id="SDW66946.1"/>
    </source>
</evidence>
<accession>A0A1H2VF31</accession>
<dbReference type="RefSeq" id="WP_074687039.1">
    <property type="nucleotide sequence ID" value="NZ_FNNF01000032.1"/>
</dbReference>
<dbReference type="SUPFAM" id="SSF49899">
    <property type="entry name" value="Concanavalin A-like lectins/glucanases"/>
    <property type="match status" value="1"/>
</dbReference>
<dbReference type="Gene3D" id="2.60.40.10">
    <property type="entry name" value="Immunoglobulins"/>
    <property type="match status" value="1"/>
</dbReference>
<proteinExistence type="inferred from homology"/>
<dbReference type="InterPro" id="IPR011081">
    <property type="entry name" value="Big_4"/>
</dbReference>
<feature type="domain" description="Fibronectin type-III" evidence="4">
    <location>
        <begin position="1153"/>
        <end position="1239"/>
    </location>
</feature>
<dbReference type="CDD" id="cd00063">
    <property type="entry name" value="FN3"/>
    <property type="match status" value="1"/>
</dbReference>
<sequence>MKGSKIFASFVGATMIFTSTIPAYARTLPSYSYQQVMKQAGLKSTELQFDELNDNYEKVDGGIRGHGKGDQFLYSNTEAKDFVYEADVKFNEKKGAASLVFRAQGKYSYVANLNGETGHVVVFKFGDPADLGPSKDVKVKDSNTYHLKVVAIGNHIVYYVDDQLVLNSADYTMSNGHWGQDDSLTEGKLGLLTWESDVTYSNIKYATITDDNSPQLNGIKLNAVDGGIDKDILFQKGQYVYIANVKHDTHAVKLDLDKNEGTTVTAYNEEGNPVDYSEGLPITKDMQTYTLKATNGSAEVVYRLRLHRCQKDETYYNEKWRGQFHYSIKDGWANDPNGMVYFKGEWHLFHQYYDGDKWGPMHWMHATSKDGIHWEEHPIAFYPDEYGTMYSGCAVIANHETAPDIFKEGEEGLVFLITANGNNGNDDQKIIGAYSLDGKTFHKYEKGKVLIHWKEDSLNTSAFRDPKVFRYDNKWFMVVAGGPLRIYSSDDLVHWNQESAYKDCHTECPDLFPVVVRDENGKDTGEVKWVFSRGGRKYKIGDFKKVDGKYKFVPLSQYASENGEGMGNENNDGIMNFGYDSYAAMTYYTGEFGSGNSYNKSVVDNVIAVNWMNTWEGGFCNSIPDKNGNSVFNGTFNLALKMGIKKTGDNYELTQTPIKEYDDLKEETKEYKDVKLTKKNTAFNDFRSSSYVINAHVDPKDSKEVTFKVRASDKEGTLVTYNFDTETLTIDRSNSGVIVNGDMNNVSHKVKKNKDGSVDLEIYVDRSSVEVFNNDYTVEGAMQIFPGTKSNGLQIYSDKNAIGNVKVTPLKSIWTNKQTLTKPNGIECDTDHIDGYVNQSYEVNTDLAPEDIKQDVVYEAVEGKDLIKIKQEGTKATITCLKKGKAKVRVYAKADPSYSKEITIDIKENNLKTNVNVFEPDEGKWYIDGDQYVGEYEDGESTLYSEYIRNKDFDYQVKANWKDTEEVSFIVKSQKKGKGGAWKVTIDASGNIVVKDTKDNAVIANGKASVTRNDLVKISVRDHHLMIYINGKKAIDTKVSNDHFYANGYVGIGFNVGTLRISEYYVYETPDRIVLDADGIHPRANASLDEIKKLLPKTVKLAGSDNLITEENVPVTWDVSKVNVKKPGTYIVVGKARQLTVSIKVYIKIKDARLEKVKISKAKAKKKSIKLSWKKIKNVKTYEVAYRKKGTKKWRYKKVSRTSLTIKKLKSRKTYEVKVRTVVGKQKGTFSSIKKVKVK</sequence>
<reference evidence="5 6" key="1">
    <citation type="submission" date="2016-10" db="EMBL/GenBank/DDBJ databases">
        <authorList>
            <person name="de Groot N.N."/>
        </authorList>
    </citation>
    <scope>NUCLEOTIDE SEQUENCE [LARGE SCALE GENOMIC DNA]</scope>
    <source>
        <strain evidence="5 6">S3b</strain>
    </source>
</reference>
<dbReference type="GO" id="GO:0005987">
    <property type="term" value="P:sucrose catabolic process"/>
    <property type="evidence" value="ECO:0007669"/>
    <property type="project" value="TreeGrafter"/>
</dbReference>
<evidence type="ECO:0000313" key="6">
    <source>
        <dbReference type="Proteomes" id="UP000182429"/>
    </source>
</evidence>
<dbReference type="Proteomes" id="UP000182429">
    <property type="component" value="Unassembled WGS sequence"/>
</dbReference>
<dbReference type="Pfam" id="PF07532">
    <property type="entry name" value="Big_4"/>
    <property type="match status" value="1"/>
</dbReference>
<dbReference type="Pfam" id="PF00041">
    <property type="entry name" value="fn3"/>
    <property type="match status" value="1"/>
</dbReference>
<name>A0A1H2VF31_9FIRM</name>
<dbReference type="GO" id="GO:0005737">
    <property type="term" value="C:cytoplasm"/>
    <property type="evidence" value="ECO:0007669"/>
    <property type="project" value="TreeGrafter"/>
</dbReference>
<dbReference type="SUPFAM" id="SSF49265">
    <property type="entry name" value="Fibronectin type III"/>
    <property type="match status" value="1"/>
</dbReference>
<dbReference type="InterPro" id="IPR013783">
    <property type="entry name" value="Ig-like_fold"/>
</dbReference>
<dbReference type="InterPro" id="IPR010496">
    <property type="entry name" value="AL/BT2_dom"/>
</dbReference>
<dbReference type="InterPro" id="IPR036116">
    <property type="entry name" value="FN3_sf"/>
</dbReference>
<dbReference type="Pfam" id="PF00251">
    <property type="entry name" value="Glyco_hydro_32N"/>
    <property type="match status" value="1"/>
</dbReference>
<dbReference type="SMART" id="SM00640">
    <property type="entry name" value="Glyco_32"/>
    <property type="match status" value="1"/>
</dbReference>
<dbReference type="InterPro" id="IPR023296">
    <property type="entry name" value="Glyco_hydro_beta-prop_sf"/>
</dbReference>
<dbReference type="eggNOG" id="COG5492">
    <property type="taxonomic scope" value="Bacteria"/>
</dbReference>
<evidence type="ECO:0000259" key="4">
    <source>
        <dbReference type="PROSITE" id="PS50853"/>
    </source>
</evidence>
<evidence type="ECO:0000256" key="2">
    <source>
        <dbReference type="ARBA" id="ARBA00022801"/>
    </source>
</evidence>
<gene>
    <name evidence="5" type="ORF">SAMN04487759_13221</name>
</gene>
<dbReference type="Pfam" id="PF06439">
    <property type="entry name" value="3keto-disac_hyd"/>
    <property type="match status" value="1"/>
</dbReference>
<dbReference type="eggNOG" id="COG1621">
    <property type="taxonomic scope" value="Bacteria"/>
</dbReference>
<evidence type="ECO:0000256" key="1">
    <source>
        <dbReference type="ARBA" id="ARBA00009902"/>
    </source>
</evidence>
<comment type="similarity">
    <text evidence="1">Belongs to the glycosyl hydrolase 32 family.</text>
</comment>
<dbReference type="PROSITE" id="PS50853">
    <property type="entry name" value="FN3"/>
    <property type="match status" value="1"/>
</dbReference>
<dbReference type="CDD" id="cd18622">
    <property type="entry name" value="GH32_Inu-like"/>
    <property type="match status" value="1"/>
</dbReference>
<dbReference type="GO" id="GO:0004575">
    <property type="term" value="F:sucrose alpha-glucosidase activity"/>
    <property type="evidence" value="ECO:0007669"/>
    <property type="project" value="TreeGrafter"/>
</dbReference>
<dbReference type="Gene3D" id="2.60.120.560">
    <property type="entry name" value="Exo-inulinase, domain 1"/>
    <property type="match status" value="3"/>
</dbReference>
<organism evidence="5 6">
    <name type="scientific">Kandleria vitulina</name>
    <dbReference type="NCBI Taxonomy" id="1630"/>
    <lineage>
        <taxon>Bacteria</taxon>
        <taxon>Bacillati</taxon>
        <taxon>Bacillota</taxon>
        <taxon>Erysipelotrichia</taxon>
        <taxon>Erysipelotrichales</taxon>
        <taxon>Coprobacillaceae</taxon>
        <taxon>Kandleria</taxon>
    </lineage>
</organism>
<keyword evidence="3" id="KW-0326">Glycosidase</keyword>
<dbReference type="PANTHER" id="PTHR42800">
    <property type="entry name" value="EXOINULINASE INUD (AFU_ORTHOLOGUE AFUA_5G00480)"/>
    <property type="match status" value="1"/>
</dbReference>
<protein>
    <submittedName>
        <fullName evidence="5">Fructan beta-fructosidase</fullName>
    </submittedName>
</protein>
<dbReference type="InterPro" id="IPR013148">
    <property type="entry name" value="Glyco_hydro_32_N"/>
</dbReference>
<dbReference type="PANTHER" id="PTHR42800:SF1">
    <property type="entry name" value="EXOINULINASE INUD (AFU_ORTHOLOGUE AFUA_5G00480)"/>
    <property type="match status" value="1"/>
</dbReference>
<dbReference type="SUPFAM" id="SSF75005">
    <property type="entry name" value="Arabinanase/levansucrase/invertase"/>
    <property type="match status" value="1"/>
</dbReference>
<dbReference type="InterPro" id="IPR003961">
    <property type="entry name" value="FN3_dom"/>
</dbReference>
<evidence type="ECO:0000256" key="3">
    <source>
        <dbReference type="ARBA" id="ARBA00023295"/>
    </source>
</evidence>
<dbReference type="EMBL" id="FNNF01000032">
    <property type="protein sequence ID" value="SDW66946.1"/>
    <property type="molecule type" value="Genomic_DNA"/>
</dbReference>
<dbReference type="InterPro" id="IPR001362">
    <property type="entry name" value="Glyco_hydro_32"/>
</dbReference>
<keyword evidence="2" id="KW-0378">Hydrolase</keyword>
<dbReference type="InterPro" id="IPR013320">
    <property type="entry name" value="ConA-like_dom_sf"/>
</dbReference>
<dbReference type="Pfam" id="PF08244">
    <property type="entry name" value="Glyco_hydro_32C"/>
    <property type="match status" value="1"/>
</dbReference>
<dbReference type="Gene3D" id="2.115.10.20">
    <property type="entry name" value="Glycosyl hydrolase domain, family 43"/>
    <property type="match status" value="1"/>
</dbReference>
<dbReference type="STRING" id="1630.SAMN05216514_102222"/>
<dbReference type="InterPro" id="IPR013189">
    <property type="entry name" value="Glyco_hydro_32_C"/>
</dbReference>
<dbReference type="AlphaFoldDB" id="A0A1H2VF31"/>